<name>E1KTD8_9BACT</name>
<proteinExistence type="predicted"/>
<sequence>MLPSSTHLMPVIGLDLHLATSGNPFHPYVGMVIDPFDYIPFLGSNVNINGLKRGVSDTSGVLITFRHIPLVGAFIMMPIIGHESMNFFSSQTVFAEGTRLSPKGYMVMTCNDVGIPFSGALSKVGKKKFKFTPTLFAPTSFSIPIPTGAPVMVGGPYAPDWGGMLTGLLSSIGFSTLLSFAPAILKAMKKAGKGTISKLNTEILQRIPGTKSLTDWLCKHGFEPVNLVNGVVVYEGEDFFFPGMPSLSWERVWYSDSDYKGWLGHGVHCSYDRSVTFLPEEDILVLRLSDGRLASFPVLDEGEDSYNRLERITLSRTKEGYVAFEHRSNLSFHFTVPGKDRGYSIRRLSSVTDLEGRSIRLSYENGVLATLTDACGRRVTVRHTDAGFIESLHLRMPDGSSEQLVRYSYDGQGDMVGITDALGQTTGIRYEDHRMVEKTDRNGYTFCWEYDKE</sequence>
<feature type="non-terminal residue" evidence="2">
    <location>
        <position position="453"/>
    </location>
</feature>
<dbReference type="EMBL" id="AEDO01000053">
    <property type="protein sequence ID" value="EFL45271.1"/>
    <property type="molecule type" value="Genomic_DNA"/>
</dbReference>
<dbReference type="NCBIfam" id="TIGR01643">
    <property type="entry name" value="YD_repeat_2x"/>
    <property type="match status" value="1"/>
</dbReference>
<dbReference type="Gene3D" id="2.180.10.10">
    <property type="entry name" value="RHS repeat-associated core"/>
    <property type="match status" value="1"/>
</dbReference>
<organism evidence="2 3">
    <name type="scientific">Prevotella disiens FB035-09AN</name>
    <dbReference type="NCBI Taxonomy" id="866771"/>
    <lineage>
        <taxon>Bacteria</taxon>
        <taxon>Pseudomonadati</taxon>
        <taxon>Bacteroidota</taxon>
        <taxon>Bacteroidia</taxon>
        <taxon>Bacteroidales</taxon>
        <taxon>Prevotellaceae</taxon>
        <taxon>Prevotella</taxon>
    </lineage>
</organism>
<evidence type="ECO:0000259" key="1">
    <source>
        <dbReference type="Pfam" id="PF20148"/>
    </source>
</evidence>
<protein>
    <recommendedName>
        <fullName evidence="1">DUF6531 domain-containing protein</fullName>
    </recommendedName>
</protein>
<feature type="domain" description="DUF6531" evidence="1">
    <location>
        <begin position="223"/>
        <end position="296"/>
    </location>
</feature>
<dbReference type="InterPro" id="IPR031325">
    <property type="entry name" value="RHS_repeat"/>
</dbReference>
<dbReference type="STRING" id="866771.HMPREF9296_2667"/>
<dbReference type="Proteomes" id="UP000003610">
    <property type="component" value="Unassembled WGS sequence"/>
</dbReference>
<reference evidence="2 3" key="1">
    <citation type="submission" date="2010-08" db="EMBL/GenBank/DDBJ databases">
        <authorList>
            <person name="Durkin A.S."/>
            <person name="Madupu R."/>
            <person name="Torralba M."/>
            <person name="Gillis M."/>
            <person name="Methe B."/>
            <person name="Sutton G."/>
            <person name="Nelson K.E."/>
        </authorList>
    </citation>
    <scope>NUCLEOTIDE SEQUENCE [LARGE SCALE GENOMIC DNA]</scope>
    <source>
        <strain evidence="2 3">FB035-09AN</strain>
    </source>
</reference>
<dbReference type="eggNOG" id="COG3209">
    <property type="taxonomic scope" value="Bacteria"/>
</dbReference>
<dbReference type="CDD" id="cd14740">
    <property type="entry name" value="PAAR_4"/>
    <property type="match status" value="1"/>
</dbReference>
<dbReference type="InterPro" id="IPR006530">
    <property type="entry name" value="YD"/>
</dbReference>
<comment type="caution">
    <text evidence="2">The sequence shown here is derived from an EMBL/GenBank/DDBJ whole genome shotgun (WGS) entry which is preliminary data.</text>
</comment>
<evidence type="ECO:0000313" key="2">
    <source>
        <dbReference type="EMBL" id="EFL45271.1"/>
    </source>
</evidence>
<gene>
    <name evidence="2" type="ORF">HMPREF9296_2667</name>
</gene>
<dbReference type="InterPro" id="IPR045351">
    <property type="entry name" value="DUF6531"/>
</dbReference>
<dbReference type="Pfam" id="PF20148">
    <property type="entry name" value="DUF6531"/>
    <property type="match status" value="1"/>
</dbReference>
<dbReference type="AlphaFoldDB" id="E1KTD8"/>
<dbReference type="Pfam" id="PF05593">
    <property type="entry name" value="RHS_repeat"/>
    <property type="match status" value="1"/>
</dbReference>
<evidence type="ECO:0000313" key="3">
    <source>
        <dbReference type="Proteomes" id="UP000003610"/>
    </source>
</evidence>
<accession>E1KTD8</accession>